<evidence type="ECO:0000313" key="2">
    <source>
        <dbReference type="Proteomes" id="UP000029518"/>
    </source>
</evidence>
<organism evidence="1 2">
    <name type="scientific">Paenibacillus borealis</name>
    <dbReference type="NCBI Taxonomy" id="160799"/>
    <lineage>
        <taxon>Bacteria</taxon>
        <taxon>Bacillati</taxon>
        <taxon>Bacillota</taxon>
        <taxon>Bacilli</taxon>
        <taxon>Bacillales</taxon>
        <taxon>Paenibacillaceae</taxon>
        <taxon>Paenibacillus</taxon>
    </lineage>
</organism>
<dbReference type="HOGENOM" id="CLU_2012995_0_0_9"/>
<sequence>MQKSKLRGSPRRLALFLQLVVQGDVEQAFIKSKTVNGGRLPASQTANATAKILHKIQQSVPLKRRSGGNLAQNTTIGAAEVSIWWKSCRKYNNSGYSPPNRRKSCIMYNNAGSRRLNQRPRMC</sequence>
<accession>A0A089MIQ6</accession>
<dbReference type="Proteomes" id="UP000029518">
    <property type="component" value="Chromosome"/>
</dbReference>
<protein>
    <submittedName>
        <fullName evidence="1">Uncharacterized protein</fullName>
    </submittedName>
</protein>
<keyword evidence="2" id="KW-1185">Reference proteome</keyword>
<dbReference type="AlphaFoldDB" id="A0A089MIQ6"/>
<dbReference type="KEGG" id="pbd:PBOR_05310"/>
<dbReference type="EMBL" id="CP009285">
    <property type="protein sequence ID" value="AIQ56414.1"/>
    <property type="molecule type" value="Genomic_DNA"/>
</dbReference>
<proteinExistence type="predicted"/>
<name>A0A089MIQ6_PAEBO</name>
<reference evidence="1" key="1">
    <citation type="submission" date="2014-08" db="EMBL/GenBank/DDBJ databases">
        <title>Comparative genomics of the Paenibacillus odorifer group.</title>
        <authorList>
            <person name="den Bakker H.C."/>
            <person name="Tsai Y.-C.Y.-C."/>
            <person name="Martin N."/>
            <person name="Korlach J."/>
            <person name="Wiedmann M."/>
        </authorList>
    </citation>
    <scope>NUCLEOTIDE SEQUENCE [LARGE SCALE GENOMIC DNA]</scope>
    <source>
        <strain evidence="1">DSM 13188</strain>
    </source>
</reference>
<gene>
    <name evidence="1" type="ORF">PBOR_05310</name>
</gene>
<evidence type="ECO:0000313" key="1">
    <source>
        <dbReference type="EMBL" id="AIQ56414.1"/>
    </source>
</evidence>